<dbReference type="Proteomes" id="UP000518878">
    <property type="component" value="Unassembled WGS sequence"/>
</dbReference>
<evidence type="ECO:0000313" key="2">
    <source>
        <dbReference type="Proteomes" id="UP000518878"/>
    </source>
</evidence>
<protein>
    <submittedName>
        <fullName evidence="1">DUF1365 domain-containing protein</fullName>
    </submittedName>
</protein>
<sequence>MGVGFPRGWHAQRRRGHACAGSPCAFRRDRGRAGMNPLASAVYEGHVVHRRHAPHPHAFRYAMAQLYLDLDEIEQVFRQHALWSAHGRNLAEWRRSDYLGPTDLSLTDAVRERVRAAVGDVPGGPVRMLAHPRYAGYVFNPVSFYYCYETDGRTLACIVAEVTNTPWGERHAYVLPVDSARRRGRAFAWDFDKQFHVSPFMTMDSRYDWRFTPPSDDLRVHMKVLRNETLQFDATLSMRRRPVDRRTLGRLLWRYPLMTAQVMGAIHWQALRLWLKRNPSYDHPGAQSSTLRESS</sequence>
<keyword evidence="2" id="KW-1185">Reference proteome</keyword>
<organism evidence="1 2">
    <name type="scientific">Luteibacter yeojuensis</name>
    <dbReference type="NCBI Taxonomy" id="345309"/>
    <lineage>
        <taxon>Bacteria</taxon>
        <taxon>Pseudomonadati</taxon>
        <taxon>Pseudomonadota</taxon>
        <taxon>Gammaproteobacteria</taxon>
        <taxon>Lysobacterales</taxon>
        <taxon>Rhodanobacteraceae</taxon>
        <taxon>Luteibacter</taxon>
    </lineage>
</organism>
<dbReference type="PANTHER" id="PTHR33973:SF4">
    <property type="entry name" value="OS07G0153300 PROTEIN"/>
    <property type="match status" value="1"/>
</dbReference>
<dbReference type="Pfam" id="PF07103">
    <property type="entry name" value="DUF1365"/>
    <property type="match status" value="1"/>
</dbReference>
<evidence type="ECO:0000313" key="1">
    <source>
        <dbReference type="EMBL" id="NID15871.1"/>
    </source>
</evidence>
<dbReference type="PANTHER" id="PTHR33973">
    <property type="entry name" value="OS07G0153300 PROTEIN"/>
    <property type="match status" value="1"/>
</dbReference>
<comment type="caution">
    <text evidence="1">The sequence shown here is derived from an EMBL/GenBank/DDBJ whole genome shotgun (WGS) entry which is preliminary data.</text>
</comment>
<dbReference type="InterPro" id="IPR010775">
    <property type="entry name" value="DUF1365"/>
</dbReference>
<name>A0A7X5TPW3_9GAMM</name>
<dbReference type="EMBL" id="JAAQTL010000001">
    <property type="protein sequence ID" value="NID15871.1"/>
    <property type="molecule type" value="Genomic_DNA"/>
</dbReference>
<reference evidence="1 2" key="1">
    <citation type="journal article" date="2006" name="Int. J. Syst. Evol. Microbiol.">
        <title>Dyella yeojuensis sp. nov., isolated from greenhouse soil in Korea.</title>
        <authorList>
            <person name="Kim B.Y."/>
            <person name="Weon H.Y."/>
            <person name="Lee K.H."/>
            <person name="Seok S.J."/>
            <person name="Kwon S.W."/>
            <person name="Go S.J."/>
            <person name="Stackebrandt E."/>
        </authorList>
    </citation>
    <scope>NUCLEOTIDE SEQUENCE [LARGE SCALE GENOMIC DNA]</scope>
    <source>
        <strain evidence="1 2">DSM 17673</strain>
    </source>
</reference>
<gene>
    <name evidence="1" type="ORF">HBF32_10420</name>
</gene>
<proteinExistence type="predicted"/>
<dbReference type="AlphaFoldDB" id="A0A7X5TPW3"/>
<accession>A0A7X5TPW3</accession>